<dbReference type="SUPFAM" id="SSF56436">
    <property type="entry name" value="C-type lectin-like"/>
    <property type="match status" value="1"/>
</dbReference>
<dbReference type="Pfam" id="PF07588">
    <property type="entry name" value="DUF1554"/>
    <property type="match status" value="1"/>
</dbReference>
<dbReference type="RefSeq" id="WP_135633874.1">
    <property type="nucleotide sequence ID" value="NZ_RQFU01000005.1"/>
</dbReference>
<protein>
    <submittedName>
        <fullName evidence="2">DUF1554 domain-containing protein</fullName>
    </submittedName>
</protein>
<evidence type="ECO:0000313" key="2">
    <source>
        <dbReference type="EMBL" id="TGL24454.1"/>
    </source>
</evidence>
<dbReference type="InterPro" id="IPR016187">
    <property type="entry name" value="CTDL_fold"/>
</dbReference>
<evidence type="ECO:0000313" key="3">
    <source>
        <dbReference type="Proteomes" id="UP000298200"/>
    </source>
</evidence>
<dbReference type="Proteomes" id="UP000298200">
    <property type="component" value="Unassembled WGS sequence"/>
</dbReference>
<comment type="caution">
    <text evidence="2">The sequence shown here is derived from an EMBL/GenBank/DDBJ whole genome shotgun (WGS) entry which is preliminary data.</text>
</comment>
<dbReference type="Gene3D" id="3.10.100.10">
    <property type="entry name" value="Mannose-Binding Protein A, subunit A"/>
    <property type="match status" value="1"/>
</dbReference>
<keyword evidence="3" id="KW-1185">Reference proteome</keyword>
<sequence length="273" mass="29292">MDITPNTGVLSESGISFTVGTSQTFVIRLTKTPVADVTIQIVASDSSLTTLSTNSLTFPKESWSSPLSFTATGINDSIINGDRNFKFNLKIVSTDEEFHDLGFEIPMQLKDNERRIFLSTSTYKGGEFGGIAGADLVCNADIKCPVGSSCKAMILGPTRIASATANLGDGQVDWVLHPFAHYYSPSPTNTLITTTNQTSLLQIPFASVIDAVGIGGWLGSSSGYVLGGNTCFNWTENTAITTGFMFRTQYTDINLFGGNFSCSNPVHLICVEF</sequence>
<dbReference type="InterPro" id="IPR011448">
    <property type="entry name" value="DUF1554"/>
</dbReference>
<gene>
    <name evidence="2" type="ORF">EHQ46_04885</name>
</gene>
<proteinExistence type="predicted"/>
<reference evidence="3" key="1">
    <citation type="journal article" date="2019" name="PLoS Negl. Trop. Dis.">
        <title>Revisiting the worldwide diversity of Leptospira species in the environment.</title>
        <authorList>
            <person name="Vincent A.T."/>
            <person name="Schiettekatte O."/>
            <person name="Bourhy P."/>
            <person name="Veyrier F.J."/>
            <person name="Picardeau M."/>
        </authorList>
    </citation>
    <scope>NUCLEOTIDE SEQUENCE [LARGE SCALE GENOMIC DNA]</scope>
    <source>
        <strain evidence="3">201800272</strain>
    </source>
</reference>
<feature type="domain" description="DUF1554" evidence="1">
    <location>
        <begin position="125"/>
        <end position="244"/>
    </location>
</feature>
<accession>A0ABY2M5H6</accession>
<dbReference type="InterPro" id="IPR016186">
    <property type="entry name" value="C-type_lectin-like/link_sf"/>
</dbReference>
<name>A0ABY2M5H6_9LEPT</name>
<evidence type="ECO:0000259" key="1">
    <source>
        <dbReference type="Pfam" id="PF07588"/>
    </source>
</evidence>
<dbReference type="EMBL" id="RQFU01000005">
    <property type="protein sequence ID" value="TGL24454.1"/>
    <property type="molecule type" value="Genomic_DNA"/>
</dbReference>
<organism evidence="2 3">
    <name type="scientific">Leptospira yanagawae</name>
    <dbReference type="NCBI Taxonomy" id="293069"/>
    <lineage>
        <taxon>Bacteria</taxon>
        <taxon>Pseudomonadati</taxon>
        <taxon>Spirochaetota</taxon>
        <taxon>Spirochaetia</taxon>
        <taxon>Leptospirales</taxon>
        <taxon>Leptospiraceae</taxon>
        <taxon>Leptospira</taxon>
    </lineage>
</organism>